<gene>
    <name evidence="2" type="ORF">ACFOW7_17505</name>
</gene>
<evidence type="ECO:0000313" key="2">
    <source>
        <dbReference type="EMBL" id="MFC4161137.1"/>
    </source>
</evidence>
<feature type="region of interest" description="Disordered" evidence="1">
    <location>
        <begin position="166"/>
        <end position="202"/>
    </location>
</feature>
<comment type="caution">
    <text evidence="2">The sequence shown here is derived from an EMBL/GenBank/DDBJ whole genome shotgun (WGS) entry which is preliminary data.</text>
</comment>
<keyword evidence="3" id="KW-1185">Reference proteome</keyword>
<accession>A0ABV8MVZ0</accession>
<dbReference type="Proteomes" id="UP001595791">
    <property type="component" value="Unassembled WGS sequence"/>
</dbReference>
<dbReference type="RefSeq" id="WP_378166734.1">
    <property type="nucleotide sequence ID" value="NZ_JBHSBU010000001.1"/>
</dbReference>
<evidence type="ECO:0000313" key="3">
    <source>
        <dbReference type="Proteomes" id="UP001595791"/>
    </source>
</evidence>
<feature type="compositionally biased region" description="Low complexity" evidence="1">
    <location>
        <begin position="94"/>
        <end position="104"/>
    </location>
</feature>
<reference evidence="3" key="1">
    <citation type="journal article" date="2019" name="Int. J. Syst. Evol. Microbiol.">
        <title>The Global Catalogue of Microorganisms (GCM) 10K type strain sequencing project: providing services to taxonomists for standard genome sequencing and annotation.</title>
        <authorList>
            <consortium name="The Broad Institute Genomics Platform"/>
            <consortium name="The Broad Institute Genome Sequencing Center for Infectious Disease"/>
            <person name="Wu L."/>
            <person name="Ma J."/>
        </authorList>
    </citation>
    <scope>NUCLEOTIDE SEQUENCE [LARGE SCALE GENOMIC DNA]</scope>
    <source>
        <strain evidence="3">LMG 29894</strain>
    </source>
</reference>
<protein>
    <recommendedName>
        <fullName evidence="4">DUF2497 domain-containing protein</fullName>
    </recommendedName>
</protein>
<proteinExistence type="predicted"/>
<organism evidence="2 3">
    <name type="scientific">Chitinimonas lacunae</name>
    <dbReference type="NCBI Taxonomy" id="1963018"/>
    <lineage>
        <taxon>Bacteria</taxon>
        <taxon>Pseudomonadati</taxon>
        <taxon>Pseudomonadota</taxon>
        <taxon>Betaproteobacteria</taxon>
        <taxon>Neisseriales</taxon>
        <taxon>Chitinibacteraceae</taxon>
        <taxon>Chitinimonas</taxon>
    </lineage>
</organism>
<sequence length="496" mass="51300">MADQPKPLDPADLDSGLPPLLGKMDALIARHRGSGPNQTIPTLTEIAPITRTGDIPILTDVAPTHGDDLMFTPEEIRPDSFDSTPTPPAPAPAPAATGSAQPAQAPAPRPSPAPTTLADFDLPTFEFAVPPPPAPPPQLNEPVLDNLSNLSMPELMFDFEAEPVEEAPPVPAPQAAPAPRVAPAPIPQAAPAPQPAPAPAPIPQAVPTPQAAPLAPQVATHLATEPEFSENKATLGELTIELPEVDLRLAAEAAPVISDSDYVDSSPEVELTLSLDAGEPPAPQVIDLAHKTHYATHADLTISLPEAPRGVRPFVERRPAVPLDTAPDAELPPVSLTPPPLRAANPALVTPPAVTAPPPPAPAPTVVLPTAAPAVAAPTREALAPPPRPAVVPPPALTPAAPPPALKTVAPAPLLEPAVPAAPLIDSAALCAQLAAALRPELERMVRSELSRQVATLHTEAVRRSLAHLQPALQKLVEEKVNEALNELGLHDHTTP</sequence>
<evidence type="ECO:0008006" key="4">
    <source>
        <dbReference type="Google" id="ProtNLM"/>
    </source>
</evidence>
<feature type="region of interest" description="Disordered" evidence="1">
    <location>
        <begin position="1"/>
        <end position="20"/>
    </location>
</feature>
<evidence type="ECO:0000256" key="1">
    <source>
        <dbReference type="SAM" id="MobiDB-lite"/>
    </source>
</evidence>
<name>A0ABV8MVZ0_9NEIS</name>
<dbReference type="EMBL" id="JBHSBU010000001">
    <property type="protein sequence ID" value="MFC4161137.1"/>
    <property type="molecule type" value="Genomic_DNA"/>
</dbReference>
<feature type="region of interest" description="Disordered" evidence="1">
    <location>
        <begin position="57"/>
        <end position="118"/>
    </location>
</feature>